<dbReference type="Pfam" id="PF05598">
    <property type="entry name" value="DUF772"/>
    <property type="match status" value="1"/>
</dbReference>
<reference evidence="2 3" key="1">
    <citation type="submission" date="2017-03" db="EMBL/GenBank/DDBJ databases">
        <title>Paenibacillus larvae genome sequencing.</title>
        <authorList>
            <person name="Dingman D.W."/>
        </authorList>
    </citation>
    <scope>NUCLEOTIDE SEQUENCE [LARGE SCALE GENOMIC DNA]</scope>
    <source>
        <strain evidence="2 3">SAG 10367</strain>
    </source>
</reference>
<dbReference type="Proteomes" id="UP000192727">
    <property type="component" value="Chromosome"/>
</dbReference>
<dbReference type="InterPro" id="IPR008490">
    <property type="entry name" value="Transposase_InsH_N"/>
</dbReference>
<feature type="domain" description="Transposase InsH N-terminal" evidence="1">
    <location>
        <begin position="2"/>
        <end position="44"/>
    </location>
</feature>
<accession>A0A1U9YKG0</accession>
<dbReference type="EMBL" id="CP020557">
    <property type="protein sequence ID" value="ARF69159.1"/>
    <property type="molecule type" value="Genomic_DNA"/>
</dbReference>
<proteinExistence type="predicted"/>
<evidence type="ECO:0000313" key="2">
    <source>
        <dbReference type="EMBL" id="ARF69159.1"/>
    </source>
</evidence>
<organism evidence="2 3">
    <name type="scientific">Paenibacillus larvae subsp. pulvifaciens</name>
    <dbReference type="NCBI Taxonomy" id="1477"/>
    <lineage>
        <taxon>Bacteria</taxon>
        <taxon>Bacillati</taxon>
        <taxon>Bacillota</taxon>
        <taxon>Bacilli</taxon>
        <taxon>Bacillales</taxon>
        <taxon>Paenibacillaceae</taxon>
        <taxon>Paenibacillus</taxon>
    </lineage>
</organism>
<name>A0A1U9YKG0_9BACL</name>
<sequence length="51" mass="6129">MKERYSLDNGRKAIDPIQLFKYLLLKVIFELSDVNIVERLRYDMFGVAPYF</sequence>
<gene>
    <name evidence="2" type="ORF">B7C51_17095</name>
</gene>
<protein>
    <recommendedName>
        <fullName evidence="1">Transposase InsH N-terminal domain-containing protein</fullName>
    </recommendedName>
</protein>
<evidence type="ECO:0000313" key="3">
    <source>
        <dbReference type="Proteomes" id="UP000192727"/>
    </source>
</evidence>
<evidence type="ECO:0000259" key="1">
    <source>
        <dbReference type="Pfam" id="PF05598"/>
    </source>
</evidence>
<dbReference type="AlphaFoldDB" id="A0A1U9YKG0"/>